<dbReference type="SUPFAM" id="SSF54236">
    <property type="entry name" value="Ubiquitin-like"/>
    <property type="match status" value="1"/>
</dbReference>
<organism evidence="1 2">
    <name type="scientific">Potamilus streckersoni</name>
    <dbReference type="NCBI Taxonomy" id="2493646"/>
    <lineage>
        <taxon>Eukaryota</taxon>
        <taxon>Metazoa</taxon>
        <taxon>Spiralia</taxon>
        <taxon>Lophotrochozoa</taxon>
        <taxon>Mollusca</taxon>
        <taxon>Bivalvia</taxon>
        <taxon>Autobranchia</taxon>
        <taxon>Heteroconchia</taxon>
        <taxon>Palaeoheterodonta</taxon>
        <taxon>Unionida</taxon>
        <taxon>Unionoidea</taxon>
        <taxon>Unionidae</taxon>
        <taxon>Ambleminae</taxon>
        <taxon>Lampsilini</taxon>
        <taxon>Potamilus</taxon>
    </lineage>
</organism>
<evidence type="ECO:0000313" key="1">
    <source>
        <dbReference type="EMBL" id="KAK3606145.1"/>
    </source>
</evidence>
<reference evidence="1" key="3">
    <citation type="submission" date="2023-05" db="EMBL/GenBank/DDBJ databases">
        <authorList>
            <person name="Smith C.H."/>
        </authorList>
    </citation>
    <scope>NUCLEOTIDE SEQUENCE</scope>
    <source>
        <strain evidence="1">CHS0354</strain>
        <tissue evidence="1">Mantle</tissue>
    </source>
</reference>
<sequence length="244" mass="28392">MSSVRKQNKRSYMRYVQGWKTEEFPPDTLTEQCEHPSTICLRYVVMHATAEKGRCPHEGCGKEVNLNNFNLKWFKAILDEMFLDYNEVLVENQKNAVSVDKDVICVSTMWVEFKDDMTLQSFKEAVRKQFSAEPKLQILLFNGLRLKEANKNHKSLIPTCLMLLAWSSTKQFVQLIDWNHSNEDYYQNKSVKKAEGKGIKPKFPNLSAFSNPSLQFYEASIPDTDLYETTFVQDVIMCYLIRQG</sequence>
<reference evidence="1" key="2">
    <citation type="journal article" date="2021" name="Genome Biol. Evol.">
        <title>Developing a high-quality reference genome for a parasitic bivalve with doubly uniparental inheritance (Bivalvia: Unionida).</title>
        <authorList>
            <person name="Smith C.H."/>
        </authorList>
    </citation>
    <scope>NUCLEOTIDE SEQUENCE</scope>
    <source>
        <strain evidence="1">CHS0354</strain>
        <tissue evidence="1">Mantle</tissue>
    </source>
</reference>
<dbReference type="InterPro" id="IPR029071">
    <property type="entry name" value="Ubiquitin-like_domsf"/>
</dbReference>
<proteinExistence type="predicted"/>
<protein>
    <recommendedName>
        <fullName evidence="3">Ubiquitin-like domain-containing protein</fullName>
    </recommendedName>
</protein>
<gene>
    <name evidence="1" type="ORF">CHS0354_010776</name>
</gene>
<comment type="caution">
    <text evidence="1">The sequence shown here is derived from an EMBL/GenBank/DDBJ whole genome shotgun (WGS) entry which is preliminary data.</text>
</comment>
<dbReference type="EMBL" id="JAEAOA010000675">
    <property type="protein sequence ID" value="KAK3606145.1"/>
    <property type="molecule type" value="Genomic_DNA"/>
</dbReference>
<dbReference type="Proteomes" id="UP001195483">
    <property type="component" value="Unassembled WGS sequence"/>
</dbReference>
<name>A0AAE0TA72_9BIVA</name>
<evidence type="ECO:0000313" key="2">
    <source>
        <dbReference type="Proteomes" id="UP001195483"/>
    </source>
</evidence>
<evidence type="ECO:0008006" key="3">
    <source>
        <dbReference type="Google" id="ProtNLM"/>
    </source>
</evidence>
<reference evidence="1" key="1">
    <citation type="journal article" date="2021" name="Genome Biol. Evol.">
        <title>A High-Quality Reference Genome for a Parasitic Bivalve with Doubly Uniparental Inheritance (Bivalvia: Unionida).</title>
        <authorList>
            <person name="Smith C.H."/>
        </authorList>
    </citation>
    <scope>NUCLEOTIDE SEQUENCE</scope>
    <source>
        <strain evidence="1">CHS0354</strain>
    </source>
</reference>
<accession>A0AAE0TA72</accession>
<keyword evidence="2" id="KW-1185">Reference proteome</keyword>
<dbReference type="CDD" id="cd17039">
    <property type="entry name" value="Ubl_ubiquitin_like"/>
    <property type="match status" value="1"/>
</dbReference>
<dbReference type="AlphaFoldDB" id="A0AAE0TA72"/>